<dbReference type="InterPro" id="IPR007730">
    <property type="entry name" value="SPOR-like_dom"/>
</dbReference>
<evidence type="ECO:0000256" key="2">
    <source>
        <dbReference type="ARBA" id="ARBA00022729"/>
    </source>
</evidence>
<dbReference type="Gene3D" id="3.40.710.10">
    <property type="entry name" value="DD-peptidase/beta-lactamase superfamily"/>
    <property type="match status" value="1"/>
</dbReference>
<proteinExistence type="inferred from homology"/>
<dbReference type="Pfam" id="PF05036">
    <property type="entry name" value="SPOR"/>
    <property type="match status" value="1"/>
</dbReference>
<evidence type="ECO:0000256" key="6">
    <source>
        <dbReference type="ARBA" id="ARBA00023316"/>
    </source>
</evidence>
<sequence>MFAVKNAGKTGFLFLAVLLMYSLFNQVQANPRYASIVLDADSGEVLHASNADASRYPASLTKMMTLYMLFEAMDKGLMTLDTAMPVSAHAAAMPQTNISLKAGDRLKVRDAIPALIVRSANDVAAVVAEALGGTESGFGRMMTEKAKAMKMTSTTFRNASGLPDAAQTSTARDLAILSVRLMKDYPQYYHYFATQSFTYKGRTYNSHNRMVRNYPGVDGMKTGFIRASGFNVATSAVKGERRLIGVVMGGQTAQSRDAHMASLLDRGFERATQLAKVSPAAAKPAANLVVSTDTVRQVVRQEQPVTRAPAVLQRTSQTFPVEQTMITDELGWAVQIGSFRVPEQARDRASDAAQRLDDIDLAQIAVSEVEISNRKLFRARLVGLQENQAKSACQRLSRQGMDCLVVKLTGS</sequence>
<evidence type="ECO:0000259" key="8">
    <source>
        <dbReference type="Pfam" id="PF00768"/>
    </source>
</evidence>
<evidence type="ECO:0000259" key="9">
    <source>
        <dbReference type="Pfam" id="PF05036"/>
    </source>
</evidence>
<keyword evidence="11" id="KW-1185">Reference proteome</keyword>
<keyword evidence="5" id="KW-0573">Peptidoglycan synthesis</keyword>
<feature type="domain" description="Peptidase S11 D-alanyl-D-alanine carboxypeptidase A N-terminal" evidence="8">
    <location>
        <begin position="34"/>
        <end position="251"/>
    </location>
</feature>
<dbReference type="GO" id="GO:0004180">
    <property type="term" value="F:carboxypeptidase activity"/>
    <property type="evidence" value="ECO:0007669"/>
    <property type="project" value="UniProtKB-KW"/>
</dbReference>
<name>A0ABS1QR15_9GAMM</name>
<keyword evidence="6" id="KW-0961">Cell wall biogenesis/degradation</keyword>
<keyword evidence="10" id="KW-0645">Protease</keyword>
<dbReference type="InterPro" id="IPR036680">
    <property type="entry name" value="SPOR-like_sf"/>
</dbReference>
<dbReference type="Proteomes" id="UP000638570">
    <property type="component" value="Unassembled WGS sequence"/>
</dbReference>
<dbReference type="Gene3D" id="3.30.70.1070">
    <property type="entry name" value="Sporulation related repeat"/>
    <property type="match status" value="1"/>
</dbReference>
<reference evidence="11" key="1">
    <citation type="submission" date="2021-01" db="EMBL/GenBank/DDBJ databases">
        <title>Genome public.</title>
        <authorList>
            <person name="Liu C."/>
            <person name="Sun Q."/>
        </authorList>
    </citation>
    <scope>NUCLEOTIDE SEQUENCE [LARGE SCALE GENOMIC DNA]</scope>
    <source>
        <strain evidence="11">CGMCC 1.18722</strain>
    </source>
</reference>
<comment type="similarity">
    <text evidence="1 7">Belongs to the peptidase S11 family.</text>
</comment>
<organism evidence="10 11">
    <name type="scientific">Zobellella iuensis</name>
    <dbReference type="NCBI Taxonomy" id="2803811"/>
    <lineage>
        <taxon>Bacteria</taxon>
        <taxon>Pseudomonadati</taxon>
        <taxon>Pseudomonadota</taxon>
        <taxon>Gammaproteobacteria</taxon>
        <taxon>Aeromonadales</taxon>
        <taxon>Aeromonadaceae</taxon>
        <taxon>Zobellella</taxon>
    </lineage>
</organism>
<keyword evidence="3" id="KW-0378">Hydrolase</keyword>
<evidence type="ECO:0000256" key="3">
    <source>
        <dbReference type="ARBA" id="ARBA00022801"/>
    </source>
</evidence>
<dbReference type="EMBL" id="JAERTZ010000013">
    <property type="protein sequence ID" value="MBL1376694.1"/>
    <property type="molecule type" value="Genomic_DNA"/>
</dbReference>
<protein>
    <submittedName>
        <fullName evidence="10">D-alanyl-D-alanine carboxypeptidase</fullName>
    </submittedName>
</protein>
<dbReference type="Pfam" id="PF00768">
    <property type="entry name" value="Peptidase_S11"/>
    <property type="match status" value="1"/>
</dbReference>
<evidence type="ECO:0000256" key="7">
    <source>
        <dbReference type="RuleBase" id="RU004016"/>
    </source>
</evidence>
<evidence type="ECO:0000256" key="1">
    <source>
        <dbReference type="ARBA" id="ARBA00007164"/>
    </source>
</evidence>
<dbReference type="SUPFAM" id="SSF56601">
    <property type="entry name" value="beta-lactamase/transpeptidase-like"/>
    <property type="match status" value="1"/>
</dbReference>
<evidence type="ECO:0000256" key="5">
    <source>
        <dbReference type="ARBA" id="ARBA00022984"/>
    </source>
</evidence>
<dbReference type="InterPro" id="IPR012338">
    <property type="entry name" value="Beta-lactam/transpept-like"/>
</dbReference>
<feature type="domain" description="SPOR" evidence="9">
    <location>
        <begin position="331"/>
        <end position="407"/>
    </location>
</feature>
<dbReference type="InterPro" id="IPR001967">
    <property type="entry name" value="Peptidase_S11_N"/>
</dbReference>
<dbReference type="InterPro" id="IPR018044">
    <property type="entry name" value="Peptidase_S11"/>
</dbReference>
<accession>A0ABS1QR15</accession>
<dbReference type="RefSeq" id="WP_202082805.1">
    <property type="nucleotide sequence ID" value="NZ_JAERTZ010000013.1"/>
</dbReference>
<gene>
    <name evidence="10" type="ORF">JKV55_05005</name>
</gene>
<keyword evidence="10" id="KW-0121">Carboxypeptidase</keyword>
<evidence type="ECO:0000313" key="11">
    <source>
        <dbReference type="Proteomes" id="UP000638570"/>
    </source>
</evidence>
<dbReference type="PANTHER" id="PTHR21581:SF6">
    <property type="entry name" value="TRAFFICKING PROTEIN PARTICLE COMPLEX SUBUNIT 12"/>
    <property type="match status" value="1"/>
</dbReference>
<evidence type="ECO:0000313" key="10">
    <source>
        <dbReference type="EMBL" id="MBL1376694.1"/>
    </source>
</evidence>
<dbReference type="PANTHER" id="PTHR21581">
    <property type="entry name" value="D-ALANYL-D-ALANINE CARBOXYPEPTIDASE"/>
    <property type="match status" value="1"/>
</dbReference>
<dbReference type="PRINTS" id="PR00725">
    <property type="entry name" value="DADACBPTASE1"/>
</dbReference>
<comment type="caution">
    <text evidence="10">The sequence shown here is derived from an EMBL/GenBank/DDBJ whole genome shotgun (WGS) entry which is preliminary data.</text>
</comment>
<keyword evidence="4" id="KW-0133">Cell shape</keyword>
<evidence type="ECO:0000256" key="4">
    <source>
        <dbReference type="ARBA" id="ARBA00022960"/>
    </source>
</evidence>
<keyword evidence="2" id="KW-0732">Signal</keyword>